<dbReference type="InterPro" id="IPR045288">
    <property type="entry name" value="At1g75140-like"/>
</dbReference>
<dbReference type="Proteomes" id="UP001058974">
    <property type="component" value="Chromosome 6"/>
</dbReference>
<evidence type="ECO:0000256" key="1">
    <source>
        <dbReference type="SAM" id="MobiDB-lite"/>
    </source>
</evidence>
<dbReference type="Gramene" id="Psat06G0022100-T1">
    <property type="protein sequence ID" value="KAI5392982.1"/>
    <property type="gene ID" value="KIW84_060221"/>
</dbReference>
<sequence length="653" mass="72601">MAVQQKGKLFIFCLFIFFSSVHVSCNPNNTPESSCSIQSPSNDESVSEYKTTNDQLNQQVLLNKLEELVRNLSDIVARLESKQLQQELPKVAQEKSRYTQVKGGGGDDGRSSNSKVVVEDGGEFEGKTQNGERAKGMSVTKYTPFWSERFQFASAVKLDSDATCINVLPFKDHEGLSKYVAVSDEKGRVYVFLRNGDVLVEFDTLLDSPITAMVSYTSAFKNESFVVTGHENGGMLIHRVWEGTSGEDWSSLFMENVGKFVSPENHENGLAITLLEVHFVRRMKYILSADTSGKIKVFKESGLFYGSVMPSTKPLVFLKQRLMFLTETGAGSIDLRGMKIRESECEGLNHSLARGYVFDATERSKAYGFTSDGDLIYILLLGDVMNFKCRVRYKKKFEMEEPLAMQVIKGYLLIVNPKKVFVFNVSSPHYVRVGVPRPIFSSSIDELRSSFLNNPTPSLDDETKVMIPLIASDREKLVIVGLGGGYVGMYHSNLPIFKGEFNTMLWTSPVLFFVLFLFGAWHFFSKKKEALTSWGPDDPLASASGAPLASSSSERSFVDSSSRTSADVMDLRSGTLRGPPPPRRYGSPTRFPGGAASTYRLGTADHNPRPASVDPDFRATSELKYRASTMDPPGFPKRRDGMFVGNQVVNDRS</sequence>
<dbReference type="InterPro" id="IPR036322">
    <property type="entry name" value="WD40_repeat_dom_sf"/>
</dbReference>
<keyword evidence="2" id="KW-0812">Transmembrane</keyword>
<evidence type="ECO:0000256" key="3">
    <source>
        <dbReference type="SAM" id="SignalP"/>
    </source>
</evidence>
<evidence type="ECO:0000313" key="5">
    <source>
        <dbReference type="Proteomes" id="UP001058974"/>
    </source>
</evidence>
<feature type="region of interest" description="Disordered" evidence="1">
    <location>
        <begin position="542"/>
        <end position="653"/>
    </location>
</feature>
<feature type="compositionally biased region" description="Basic and acidic residues" evidence="1">
    <location>
        <begin position="124"/>
        <end position="133"/>
    </location>
</feature>
<dbReference type="Gramene" id="Psat6g007480.1">
    <property type="protein sequence ID" value="Psat6g007480.1.cds1"/>
    <property type="gene ID" value="Psat6g007480"/>
</dbReference>
<dbReference type="Gramene" id="PSAT_LOCUS24813_t1">
    <property type="protein sequence ID" value="CAL5205924.1"/>
    <property type="gene ID" value="PSAT_LOCUS24813"/>
</dbReference>
<dbReference type="OrthoDB" id="2018951at2759"/>
<feature type="transmembrane region" description="Helical" evidence="2">
    <location>
        <begin position="504"/>
        <end position="524"/>
    </location>
</feature>
<keyword evidence="2" id="KW-0472">Membrane</keyword>
<evidence type="ECO:0008006" key="6">
    <source>
        <dbReference type="Google" id="ProtNLM"/>
    </source>
</evidence>
<comment type="caution">
    <text evidence="4">The sequence shown here is derived from an EMBL/GenBank/DDBJ whole genome shotgun (WGS) entry which is preliminary data.</text>
</comment>
<dbReference type="PANTHER" id="PTHR35464">
    <property type="entry name" value="OS06G0115200 PROTEIN"/>
    <property type="match status" value="1"/>
</dbReference>
<feature type="compositionally biased region" description="Low complexity" evidence="1">
    <location>
        <begin position="542"/>
        <end position="577"/>
    </location>
</feature>
<feature type="signal peptide" evidence="3">
    <location>
        <begin position="1"/>
        <end position="25"/>
    </location>
</feature>
<dbReference type="AlphaFoldDB" id="A0A9D4W0P1"/>
<protein>
    <recommendedName>
        <fullName evidence="6">Transmembrane protein</fullName>
    </recommendedName>
</protein>
<dbReference type="PANTHER" id="PTHR35464:SF1">
    <property type="entry name" value="OS06G0115200 PROTEIN"/>
    <property type="match status" value="1"/>
</dbReference>
<proteinExistence type="predicted"/>
<keyword evidence="2" id="KW-1133">Transmembrane helix</keyword>
<keyword evidence="3" id="KW-0732">Signal</keyword>
<dbReference type="EMBL" id="JAMSHJ010000006">
    <property type="protein sequence ID" value="KAI5392982.1"/>
    <property type="molecule type" value="Genomic_DNA"/>
</dbReference>
<organism evidence="4 5">
    <name type="scientific">Pisum sativum</name>
    <name type="common">Garden pea</name>
    <name type="synonym">Lathyrus oleraceus</name>
    <dbReference type="NCBI Taxonomy" id="3888"/>
    <lineage>
        <taxon>Eukaryota</taxon>
        <taxon>Viridiplantae</taxon>
        <taxon>Streptophyta</taxon>
        <taxon>Embryophyta</taxon>
        <taxon>Tracheophyta</taxon>
        <taxon>Spermatophyta</taxon>
        <taxon>Magnoliopsida</taxon>
        <taxon>eudicotyledons</taxon>
        <taxon>Gunneridae</taxon>
        <taxon>Pentapetalae</taxon>
        <taxon>rosids</taxon>
        <taxon>fabids</taxon>
        <taxon>Fabales</taxon>
        <taxon>Fabaceae</taxon>
        <taxon>Papilionoideae</taxon>
        <taxon>50 kb inversion clade</taxon>
        <taxon>NPAAA clade</taxon>
        <taxon>Hologalegina</taxon>
        <taxon>IRL clade</taxon>
        <taxon>Fabeae</taxon>
        <taxon>Lathyrus</taxon>
    </lineage>
</organism>
<gene>
    <name evidence="4" type="ORF">KIW84_060221</name>
</gene>
<dbReference type="SUPFAM" id="SSF50978">
    <property type="entry name" value="WD40 repeat-like"/>
    <property type="match status" value="1"/>
</dbReference>
<feature type="region of interest" description="Disordered" evidence="1">
    <location>
        <begin position="95"/>
        <end position="133"/>
    </location>
</feature>
<name>A0A9D4W0P1_PEA</name>
<accession>A0A9D4W0P1</accession>
<feature type="compositionally biased region" description="Basic and acidic residues" evidence="1">
    <location>
        <begin position="615"/>
        <end position="625"/>
    </location>
</feature>
<evidence type="ECO:0000313" key="4">
    <source>
        <dbReference type="EMBL" id="KAI5392982.1"/>
    </source>
</evidence>
<reference evidence="4 5" key="1">
    <citation type="journal article" date="2022" name="Nat. Genet.">
        <title>Improved pea reference genome and pan-genome highlight genomic features and evolutionary characteristics.</title>
        <authorList>
            <person name="Yang T."/>
            <person name="Liu R."/>
            <person name="Luo Y."/>
            <person name="Hu S."/>
            <person name="Wang D."/>
            <person name="Wang C."/>
            <person name="Pandey M.K."/>
            <person name="Ge S."/>
            <person name="Xu Q."/>
            <person name="Li N."/>
            <person name="Li G."/>
            <person name="Huang Y."/>
            <person name="Saxena R.K."/>
            <person name="Ji Y."/>
            <person name="Li M."/>
            <person name="Yan X."/>
            <person name="He Y."/>
            <person name="Liu Y."/>
            <person name="Wang X."/>
            <person name="Xiang C."/>
            <person name="Varshney R.K."/>
            <person name="Ding H."/>
            <person name="Gao S."/>
            <person name="Zong X."/>
        </authorList>
    </citation>
    <scope>NUCLEOTIDE SEQUENCE [LARGE SCALE GENOMIC DNA]</scope>
    <source>
        <strain evidence="4 5">cv. Zhongwan 6</strain>
    </source>
</reference>
<feature type="chain" id="PRO_5039435501" description="Transmembrane protein" evidence="3">
    <location>
        <begin position="26"/>
        <end position="653"/>
    </location>
</feature>
<keyword evidence="5" id="KW-1185">Reference proteome</keyword>
<evidence type="ECO:0000256" key="2">
    <source>
        <dbReference type="SAM" id="Phobius"/>
    </source>
</evidence>